<gene>
    <name evidence="2" type="ORF">H0H81_001959</name>
</gene>
<evidence type="ECO:0000313" key="2">
    <source>
        <dbReference type="EMBL" id="KAG5654460.1"/>
    </source>
</evidence>
<reference evidence="2" key="2">
    <citation type="submission" date="2021-10" db="EMBL/GenBank/DDBJ databases">
        <title>Phylogenomics reveals ancestral predisposition of the termite-cultivated fungus Termitomyces towards a domesticated lifestyle.</title>
        <authorList>
            <person name="Auxier B."/>
            <person name="Grum-Grzhimaylo A."/>
            <person name="Cardenas M.E."/>
            <person name="Lodge J.D."/>
            <person name="Laessoe T."/>
            <person name="Pedersen O."/>
            <person name="Smith M.E."/>
            <person name="Kuyper T.W."/>
            <person name="Franco-Molano E.A."/>
            <person name="Baroni T.J."/>
            <person name="Aanen D.K."/>
        </authorList>
    </citation>
    <scope>NUCLEOTIDE SEQUENCE</scope>
    <source>
        <strain evidence="2">D49</strain>
    </source>
</reference>
<dbReference type="OrthoDB" id="3197626at2759"/>
<sequence length="88" mass="10522">MVNWSHPKEIVKDSDIFSKLILALFGVYIWELFTTCDFEWSLMSGRRRFRWPLVRQSRCFQAMSICTDITLHRVRVPSLRLEDLVSKD</sequence>
<keyword evidence="1" id="KW-1133">Transmembrane helix</keyword>
<comment type="caution">
    <text evidence="2">The sequence shown here is derived from an EMBL/GenBank/DDBJ whole genome shotgun (WGS) entry which is preliminary data.</text>
</comment>
<keyword evidence="1" id="KW-0472">Membrane</keyword>
<organism evidence="2 3">
    <name type="scientific">Sphagnurus paluster</name>
    <dbReference type="NCBI Taxonomy" id="117069"/>
    <lineage>
        <taxon>Eukaryota</taxon>
        <taxon>Fungi</taxon>
        <taxon>Dikarya</taxon>
        <taxon>Basidiomycota</taxon>
        <taxon>Agaricomycotina</taxon>
        <taxon>Agaricomycetes</taxon>
        <taxon>Agaricomycetidae</taxon>
        <taxon>Agaricales</taxon>
        <taxon>Tricholomatineae</taxon>
        <taxon>Lyophyllaceae</taxon>
        <taxon>Sphagnurus</taxon>
    </lineage>
</organism>
<keyword evidence="1" id="KW-0812">Transmembrane</keyword>
<dbReference type="AlphaFoldDB" id="A0A9P7GW31"/>
<evidence type="ECO:0000256" key="1">
    <source>
        <dbReference type="SAM" id="Phobius"/>
    </source>
</evidence>
<proteinExistence type="predicted"/>
<dbReference type="EMBL" id="JABCKI010000007">
    <property type="protein sequence ID" value="KAG5654460.1"/>
    <property type="molecule type" value="Genomic_DNA"/>
</dbReference>
<name>A0A9P7GW31_9AGAR</name>
<evidence type="ECO:0000313" key="3">
    <source>
        <dbReference type="Proteomes" id="UP000717328"/>
    </source>
</evidence>
<protein>
    <submittedName>
        <fullName evidence="2">Uncharacterized protein</fullName>
    </submittedName>
</protein>
<feature type="transmembrane region" description="Helical" evidence="1">
    <location>
        <begin position="20"/>
        <end position="40"/>
    </location>
</feature>
<keyword evidence="3" id="KW-1185">Reference proteome</keyword>
<dbReference type="Proteomes" id="UP000717328">
    <property type="component" value="Unassembled WGS sequence"/>
</dbReference>
<reference evidence="2" key="1">
    <citation type="submission" date="2021-02" db="EMBL/GenBank/DDBJ databases">
        <authorList>
            <person name="Nieuwenhuis M."/>
            <person name="Van De Peppel L.J.J."/>
        </authorList>
    </citation>
    <scope>NUCLEOTIDE SEQUENCE</scope>
    <source>
        <strain evidence="2">D49</strain>
    </source>
</reference>
<accession>A0A9P7GW31</accession>